<comment type="caution">
    <text evidence="3">The sequence shown here is derived from an EMBL/GenBank/DDBJ whole genome shotgun (WGS) entry which is preliminary data.</text>
</comment>
<evidence type="ECO:0000259" key="1">
    <source>
        <dbReference type="PROSITE" id="PS50404"/>
    </source>
</evidence>
<evidence type="ECO:0000313" key="4">
    <source>
        <dbReference type="Proteomes" id="UP000483432"/>
    </source>
</evidence>
<dbReference type="PANTHER" id="PTHR42673:SF4">
    <property type="entry name" value="MALEYLACETOACETATE ISOMERASE"/>
    <property type="match status" value="1"/>
</dbReference>
<dbReference type="PROSITE" id="PS51354">
    <property type="entry name" value="GLUTAREDOXIN_2"/>
    <property type="match status" value="1"/>
</dbReference>
<gene>
    <name evidence="3" type="ORF">GZ085_07125</name>
</gene>
<keyword evidence="3" id="KW-0808">Transferase</keyword>
<dbReference type="GO" id="GO:0006749">
    <property type="term" value="P:glutathione metabolic process"/>
    <property type="evidence" value="ECO:0007669"/>
    <property type="project" value="TreeGrafter"/>
</dbReference>
<dbReference type="Gene3D" id="3.40.30.10">
    <property type="entry name" value="Glutaredoxin"/>
    <property type="match status" value="1"/>
</dbReference>
<dbReference type="InterPro" id="IPR004045">
    <property type="entry name" value="Glutathione_S-Trfase_N"/>
</dbReference>
<dbReference type="AlphaFoldDB" id="A0A7C9KA52"/>
<dbReference type="PROSITE" id="PS50405">
    <property type="entry name" value="GST_CTER"/>
    <property type="match status" value="1"/>
</dbReference>
<dbReference type="InterPro" id="IPR036249">
    <property type="entry name" value="Thioredoxin-like_sf"/>
</dbReference>
<dbReference type="Pfam" id="PF13417">
    <property type="entry name" value="GST_N_3"/>
    <property type="match status" value="1"/>
</dbReference>
<dbReference type="GO" id="GO:0016034">
    <property type="term" value="F:maleylacetoacetate isomerase activity"/>
    <property type="evidence" value="ECO:0007669"/>
    <property type="project" value="TreeGrafter"/>
</dbReference>
<dbReference type="PROSITE" id="PS50404">
    <property type="entry name" value="GST_NTER"/>
    <property type="match status" value="1"/>
</dbReference>
<name>A0A7C9KA52_9PROT</name>
<feature type="domain" description="GST N-terminal" evidence="1">
    <location>
        <begin position="1"/>
        <end position="77"/>
    </location>
</feature>
<dbReference type="SUPFAM" id="SSF52833">
    <property type="entry name" value="Thioredoxin-like"/>
    <property type="match status" value="1"/>
</dbReference>
<reference evidence="3 4" key="1">
    <citation type="submission" date="2019-09" db="EMBL/GenBank/DDBJ databases">
        <title>H2 Metabolism Revealed by Metagenomic Analysis in Subglacial Sediment of East Antarctica.</title>
        <authorList>
            <person name="Yang Z."/>
            <person name="Zhang Y."/>
            <person name="Lv Y."/>
            <person name="Yan W."/>
            <person name="Xiao X."/>
            <person name="Sun B."/>
            <person name="Ma H."/>
        </authorList>
    </citation>
    <scope>NUCLEOTIDE SEQUENCE [LARGE SCALE GENOMIC DNA]</scope>
    <source>
        <strain evidence="3">Bin2_2</strain>
    </source>
</reference>
<dbReference type="GO" id="GO:0004364">
    <property type="term" value="F:glutathione transferase activity"/>
    <property type="evidence" value="ECO:0007669"/>
    <property type="project" value="TreeGrafter"/>
</dbReference>
<protein>
    <submittedName>
        <fullName evidence="3">Glutathione S-transferase family protein</fullName>
    </submittedName>
</protein>
<dbReference type="EMBL" id="JAAFGW010000086">
    <property type="protein sequence ID" value="NDP48154.1"/>
    <property type="molecule type" value="Genomic_DNA"/>
</dbReference>
<dbReference type="Proteomes" id="UP000483432">
    <property type="component" value="Unassembled WGS sequence"/>
</dbReference>
<dbReference type="Gene3D" id="1.20.1050.10">
    <property type="match status" value="1"/>
</dbReference>
<dbReference type="InterPro" id="IPR010987">
    <property type="entry name" value="Glutathione-S-Trfase_C-like"/>
</dbReference>
<organism evidence="3 4">
    <name type="scientific">Sulfuriferula multivorans</name>
    <dbReference type="NCBI Taxonomy" id="1559896"/>
    <lineage>
        <taxon>Bacteria</taxon>
        <taxon>Pseudomonadati</taxon>
        <taxon>Pseudomonadota</taxon>
        <taxon>Betaproteobacteria</taxon>
        <taxon>Nitrosomonadales</taxon>
        <taxon>Sulfuricellaceae</taxon>
        <taxon>Sulfuriferula</taxon>
    </lineage>
</organism>
<dbReference type="PANTHER" id="PTHR42673">
    <property type="entry name" value="MALEYLACETOACETATE ISOMERASE"/>
    <property type="match status" value="1"/>
</dbReference>
<accession>A0A7C9KA52</accession>
<dbReference type="InterPro" id="IPR036282">
    <property type="entry name" value="Glutathione-S-Trfase_C_sf"/>
</dbReference>
<dbReference type="GO" id="GO:0006559">
    <property type="term" value="P:L-phenylalanine catabolic process"/>
    <property type="evidence" value="ECO:0007669"/>
    <property type="project" value="TreeGrafter"/>
</dbReference>
<proteinExistence type="predicted"/>
<dbReference type="CDD" id="cd00299">
    <property type="entry name" value="GST_C_family"/>
    <property type="match status" value="1"/>
</dbReference>
<dbReference type="SUPFAM" id="SSF47616">
    <property type="entry name" value="GST C-terminal domain-like"/>
    <property type="match status" value="1"/>
</dbReference>
<evidence type="ECO:0000313" key="3">
    <source>
        <dbReference type="EMBL" id="NDP48154.1"/>
    </source>
</evidence>
<sequence>MKLLEFPHSHYCEKARWALDYKGVPFQAVAILPGAHMITVRKYAPNTSVPVLLSDNEVVQGSSEIINYLEQKFPSHSLTPMDADARRACLDIEHTMNNRLGENIRQILYYWLLAYPDFIRYCFTHPMPRLKQRIFALLYPILRYKIYQKYVISTAKVELARREFDIALCEIERKLDQRQYLVGEQFTRADLSVASMLSLLVMPAEHPFPWREIPDPQARAFIDAYQKHPVAEWVAKTYRDHRLPALKNSE</sequence>
<evidence type="ECO:0000259" key="2">
    <source>
        <dbReference type="PROSITE" id="PS50405"/>
    </source>
</evidence>
<dbReference type="CDD" id="cd00570">
    <property type="entry name" value="GST_N_family"/>
    <property type="match status" value="1"/>
</dbReference>
<feature type="domain" description="GST C-terminal" evidence="2">
    <location>
        <begin position="125"/>
        <end position="245"/>
    </location>
</feature>